<dbReference type="Pfam" id="PF06348">
    <property type="entry name" value="DUF1059"/>
    <property type="match status" value="1"/>
</dbReference>
<organism evidence="1">
    <name type="scientific">marine sediment metagenome</name>
    <dbReference type="NCBI Taxonomy" id="412755"/>
    <lineage>
        <taxon>unclassified sequences</taxon>
        <taxon>metagenomes</taxon>
        <taxon>ecological metagenomes</taxon>
    </lineage>
</organism>
<reference evidence="1" key="1">
    <citation type="journal article" date="2014" name="Front. Microbiol.">
        <title>High frequency of phylogenetically diverse reductive dehalogenase-homologous genes in deep subseafloor sedimentary metagenomes.</title>
        <authorList>
            <person name="Kawai M."/>
            <person name="Futagami T."/>
            <person name="Toyoda A."/>
            <person name="Takaki Y."/>
            <person name="Nishi S."/>
            <person name="Hori S."/>
            <person name="Arai W."/>
            <person name="Tsubouchi T."/>
            <person name="Morono Y."/>
            <person name="Uchiyama I."/>
            <person name="Ito T."/>
            <person name="Fujiyama A."/>
            <person name="Inagaki F."/>
            <person name="Takami H."/>
        </authorList>
    </citation>
    <scope>NUCLEOTIDE SEQUENCE</scope>
    <source>
        <strain evidence="1">Expedition CK06-06</strain>
    </source>
</reference>
<protein>
    <recommendedName>
        <fullName evidence="2">DUF1059 domain-containing protein</fullName>
    </recommendedName>
</protein>
<evidence type="ECO:0000313" key="1">
    <source>
        <dbReference type="EMBL" id="GAG22886.1"/>
    </source>
</evidence>
<proteinExistence type="predicted"/>
<dbReference type="EMBL" id="BARS01034494">
    <property type="protein sequence ID" value="GAG22886.1"/>
    <property type="molecule type" value="Genomic_DNA"/>
</dbReference>
<name>X0XD46_9ZZZZ</name>
<accession>X0XD46</accession>
<dbReference type="InterPro" id="IPR009409">
    <property type="entry name" value="DUF1059"/>
</dbReference>
<dbReference type="AlphaFoldDB" id="X0XD46"/>
<sequence>MAMTLACRDLGEDCHYVARGETEEELMADAEKHAKEVHGFTDEQLKDPEMMKRVKAAIKKE</sequence>
<evidence type="ECO:0008006" key="2">
    <source>
        <dbReference type="Google" id="ProtNLM"/>
    </source>
</evidence>
<comment type="caution">
    <text evidence="1">The sequence shown here is derived from an EMBL/GenBank/DDBJ whole genome shotgun (WGS) entry which is preliminary data.</text>
</comment>
<gene>
    <name evidence="1" type="ORF">S01H1_53276</name>
</gene>